<evidence type="ECO:0000313" key="2">
    <source>
        <dbReference type="EMBL" id="MFD2731916.1"/>
    </source>
</evidence>
<dbReference type="InterPro" id="IPR037066">
    <property type="entry name" value="Plug_dom_sf"/>
</dbReference>
<protein>
    <recommendedName>
        <fullName evidence="4">TonB-dependent receptor plug domain-containing protein</fullName>
    </recommendedName>
</protein>
<proteinExistence type="predicted"/>
<dbReference type="Proteomes" id="UP001597546">
    <property type="component" value="Unassembled WGS sequence"/>
</dbReference>
<evidence type="ECO:0008006" key="4">
    <source>
        <dbReference type="Google" id="ProtNLM"/>
    </source>
</evidence>
<keyword evidence="1" id="KW-0732">Signal</keyword>
<feature type="chain" id="PRO_5046873719" description="TonB-dependent receptor plug domain-containing protein" evidence="1">
    <location>
        <begin position="23"/>
        <end position="133"/>
    </location>
</feature>
<organism evidence="2 3">
    <name type="scientific">Pedobacter alpinus</name>
    <dbReference type="NCBI Taxonomy" id="1590643"/>
    <lineage>
        <taxon>Bacteria</taxon>
        <taxon>Pseudomonadati</taxon>
        <taxon>Bacteroidota</taxon>
        <taxon>Sphingobacteriia</taxon>
        <taxon>Sphingobacteriales</taxon>
        <taxon>Sphingobacteriaceae</taxon>
        <taxon>Pedobacter</taxon>
    </lineage>
</organism>
<dbReference type="RefSeq" id="WP_379043618.1">
    <property type="nucleotide sequence ID" value="NZ_JBHSKW010000032.1"/>
</dbReference>
<gene>
    <name evidence="2" type="ORF">ACFSSE_09380</name>
</gene>
<sequence>MKNILILLFVMINTFVFSQQKADSLIIKNWQPGKQTANIRICTPSRASLIKQPLFVINYGKKTYQHLNDSTNNNFANIISPQSIASIYILKDKKAIEQFGDKAKNGVIIITIKNKNIKEFKKNLRQQVKVEAN</sequence>
<evidence type="ECO:0000256" key="1">
    <source>
        <dbReference type="SAM" id="SignalP"/>
    </source>
</evidence>
<feature type="signal peptide" evidence="1">
    <location>
        <begin position="1"/>
        <end position="22"/>
    </location>
</feature>
<comment type="caution">
    <text evidence="2">The sequence shown here is derived from an EMBL/GenBank/DDBJ whole genome shotgun (WGS) entry which is preliminary data.</text>
</comment>
<name>A0ABW5TUX5_9SPHI</name>
<accession>A0ABW5TUX5</accession>
<dbReference type="EMBL" id="JBHULV010000028">
    <property type="protein sequence ID" value="MFD2731916.1"/>
    <property type="molecule type" value="Genomic_DNA"/>
</dbReference>
<reference evidence="3" key="1">
    <citation type="journal article" date="2019" name="Int. J. Syst. Evol. Microbiol.">
        <title>The Global Catalogue of Microorganisms (GCM) 10K type strain sequencing project: providing services to taxonomists for standard genome sequencing and annotation.</title>
        <authorList>
            <consortium name="The Broad Institute Genomics Platform"/>
            <consortium name="The Broad Institute Genome Sequencing Center for Infectious Disease"/>
            <person name="Wu L."/>
            <person name="Ma J."/>
        </authorList>
    </citation>
    <scope>NUCLEOTIDE SEQUENCE [LARGE SCALE GENOMIC DNA]</scope>
    <source>
        <strain evidence="3">KCTC 42456</strain>
    </source>
</reference>
<evidence type="ECO:0000313" key="3">
    <source>
        <dbReference type="Proteomes" id="UP001597546"/>
    </source>
</evidence>
<dbReference type="Gene3D" id="2.170.130.10">
    <property type="entry name" value="TonB-dependent receptor, plug domain"/>
    <property type="match status" value="1"/>
</dbReference>
<keyword evidence="3" id="KW-1185">Reference proteome</keyword>